<dbReference type="PANTHER" id="PTHR37540:SF5">
    <property type="entry name" value="TRANSCRIPTION FACTOR DOMAIN-CONTAINING PROTEIN"/>
    <property type="match status" value="1"/>
</dbReference>
<feature type="region of interest" description="Disordered" evidence="1">
    <location>
        <begin position="1"/>
        <end position="44"/>
    </location>
</feature>
<dbReference type="GeneID" id="54564264"/>
<accession>A0A6A6D626</accession>
<evidence type="ECO:0000313" key="3">
    <source>
        <dbReference type="Proteomes" id="UP000799537"/>
    </source>
</evidence>
<evidence type="ECO:0000313" key="2">
    <source>
        <dbReference type="EMBL" id="KAF2173672.1"/>
    </source>
</evidence>
<name>A0A6A6D626_ZASCE</name>
<dbReference type="OrthoDB" id="4158087at2759"/>
<dbReference type="EMBL" id="ML993579">
    <property type="protein sequence ID" value="KAF2173672.1"/>
    <property type="molecule type" value="Genomic_DNA"/>
</dbReference>
<dbReference type="AlphaFoldDB" id="A0A6A6D626"/>
<keyword evidence="3" id="KW-1185">Reference proteome</keyword>
<proteinExistence type="predicted"/>
<organism evidence="2 3">
    <name type="scientific">Zasmidium cellare ATCC 36951</name>
    <dbReference type="NCBI Taxonomy" id="1080233"/>
    <lineage>
        <taxon>Eukaryota</taxon>
        <taxon>Fungi</taxon>
        <taxon>Dikarya</taxon>
        <taxon>Ascomycota</taxon>
        <taxon>Pezizomycotina</taxon>
        <taxon>Dothideomycetes</taxon>
        <taxon>Dothideomycetidae</taxon>
        <taxon>Mycosphaerellales</taxon>
        <taxon>Mycosphaerellaceae</taxon>
        <taxon>Zasmidium</taxon>
    </lineage>
</organism>
<protein>
    <submittedName>
        <fullName evidence="2">Uncharacterized protein</fullName>
    </submittedName>
</protein>
<gene>
    <name evidence="2" type="ORF">M409DRAFT_48614</name>
</gene>
<feature type="compositionally biased region" description="Polar residues" evidence="1">
    <location>
        <begin position="1"/>
        <end position="14"/>
    </location>
</feature>
<evidence type="ECO:0000256" key="1">
    <source>
        <dbReference type="SAM" id="MobiDB-lite"/>
    </source>
</evidence>
<dbReference type="RefSeq" id="XP_033674561.1">
    <property type="nucleotide sequence ID" value="XM_033810992.1"/>
</dbReference>
<dbReference type="PANTHER" id="PTHR37540">
    <property type="entry name" value="TRANSCRIPTION FACTOR (ACR-2), PUTATIVE-RELATED-RELATED"/>
    <property type="match status" value="1"/>
</dbReference>
<reference evidence="2" key="1">
    <citation type="journal article" date="2020" name="Stud. Mycol.">
        <title>101 Dothideomycetes genomes: a test case for predicting lifestyles and emergence of pathogens.</title>
        <authorList>
            <person name="Haridas S."/>
            <person name="Albert R."/>
            <person name="Binder M."/>
            <person name="Bloem J."/>
            <person name="Labutti K."/>
            <person name="Salamov A."/>
            <person name="Andreopoulos B."/>
            <person name="Baker S."/>
            <person name="Barry K."/>
            <person name="Bills G."/>
            <person name="Bluhm B."/>
            <person name="Cannon C."/>
            <person name="Castanera R."/>
            <person name="Culley D."/>
            <person name="Daum C."/>
            <person name="Ezra D."/>
            <person name="Gonzalez J."/>
            <person name="Henrissat B."/>
            <person name="Kuo A."/>
            <person name="Liang C."/>
            <person name="Lipzen A."/>
            <person name="Lutzoni F."/>
            <person name="Magnuson J."/>
            <person name="Mondo S."/>
            <person name="Nolan M."/>
            <person name="Ohm R."/>
            <person name="Pangilinan J."/>
            <person name="Park H.-J."/>
            <person name="Ramirez L."/>
            <person name="Alfaro M."/>
            <person name="Sun H."/>
            <person name="Tritt A."/>
            <person name="Yoshinaga Y."/>
            <person name="Zwiers L.-H."/>
            <person name="Turgeon B."/>
            <person name="Goodwin S."/>
            <person name="Spatafora J."/>
            <person name="Crous P."/>
            <person name="Grigoriev I."/>
        </authorList>
    </citation>
    <scope>NUCLEOTIDE SEQUENCE</scope>
    <source>
        <strain evidence="2">ATCC 36951</strain>
    </source>
</reference>
<dbReference type="Proteomes" id="UP000799537">
    <property type="component" value="Unassembled WGS sequence"/>
</dbReference>
<sequence length="553" mass="62174">MQITEASSRSNDSSPPKFLFVPSNELRHGQGNRGRPESQRYNTAARKHVMRVRRLKHRLPEIGLSRRRPQHRKSSTVRNGLVVTGKHIEEVTGERREGSNHCNVNIINPELQAPIPRLLAGSRLDPFTRWPVKVTKRMQYLLDYFLTTDCSSITPVRIVSWDLVSIDVGFLYHVLAISGFCLSGRYSTNVRAALMSEAVHNYNTGLTSVNRRLDDRQERLSDGVILSILGNAIHTLTPGPLSGWCWEGAQSSWRHSNDDYVDEWAVHMRAIHAILQKRGGIATIESNTTMRHFLYLSNDMEGAITRDMQPFFPIPKHIQPLSSRVRMGAKPRLLTALSTWARALPAQIAVIKVFVDMGATVEWLSEQLAAYQPESSWTGVQLDAIHILPLCHHCLSLSQNSGIDRSRGDNDASADEGGRCFTDALRHAIVVFLAPVRRRMGLPAPGTSLHLNNLSAALRMCLVHPATLILGEVIFWMLVAGAMEVCALKQDPSWFFERIVDACTPLGLRGYDSVRQFTVHAVTQSVWFEEALSPNFELMMGELRVFMEANYKE</sequence>